<sequence length="274" mass="30441">MVDQVDSMSDAELQKKLAEHGFPVMPVTPTTRNILVQKLESVLNGKSKPRRSVDKKIEKSDLDASNAKDKPQRARAAGRAAFTMADQVDSMSDAELRRKLAEYGLPDIPVTITTRKLLANKLKSLLEGENKQRPSINNKVRKKRSFPRYSYGKESDMGVSDTKVKRMGRTATAVELPGTSVANKRGTNRRSLPRKSKEKELDLDTSNGKELRVDSKASTTGATSMLPPAVSRTGRTTSNKDLVVNRDRVTKVVEENFPENSYEEVEVVTIKHVS</sequence>
<dbReference type="EMBL" id="CM034395">
    <property type="protein sequence ID" value="KAJ0178611.1"/>
    <property type="molecule type" value="Genomic_DNA"/>
</dbReference>
<accession>A0ACC1D462</accession>
<dbReference type="Proteomes" id="UP000824533">
    <property type="component" value="Linkage Group LG09"/>
</dbReference>
<proteinExistence type="predicted"/>
<keyword evidence="2" id="KW-1185">Reference proteome</keyword>
<protein>
    <submittedName>
        <fullName evidence="1">Uncharacterized protein</fullName>
    </submittedName>
</protein>
<name>A0ACC1D462_9NEOP</name>
<organism evidence="1 2">
    <name type="scientific">Dendrolimus kikuchii</name>
    <dbReference type="NCBI Taxonomy" id="765133"/>
    <lineage>
        <taxon>Eukaryota</taxon>
        <taxon>Metazoa</taxon>
        <taxon>Ecdysozoa</taxon>
        <taxon>Arthropoda</taxon>
        <taxon>Hexapoda</taxon>
        <taxon>Insecta</taxon>
        <taxon>Pterygota</taxon>
        <taxon>Neoptera</taxon>
        <taxon>Endopterygota</taxon>
        <taxon>Lepidoptera</taxon>
        <taxon>Glossata</taxon>
        <taxon>Ditrysia</taxon>
        <taxon>Bombycoidea</taxon>
        <taxon>Lasiocampidae</taxon>
        <taxon>Dendrolimus</taxon>
    </lineage>
</organism>
<reference evidence="1 2" key="1">
    <citation type="journal article" date="2021" name="Front. Genet.">
        <title>Chromosome-Level Genome Assembly Reveals Significant Gene Expansion in the Toll and IMD Signaling Pathways of Dendrolimus kikuchii.</title>
        <authorList>
            <person name="Zhou J."/>
            <person name="Wu P."/>
            <person name="Xiong Z."/>
            <person name="Liu N."/>
            <person name="Zhao N."/>
            <person name="Ji M."/>
            <person name="Qiu Y."/>
            <person name="Yang B."/>
        </authorList>
    </citation>
    <scope>NUCLEOTIDE SEQUENCE [LARGE SCALE GENOMIC DNA]</scope>
    <source>
        <strain evidence="1">Ann1</strain>
    </source>
</reference>
<evidence type="ECO:0000313" key="2">
    <source>
        <dbReference type="Proteomes" id="UP000824533"/>
    </source>
</evidence>
<evidence type="ECO:0000313" key="1">
    <source>
        <dbReference type="EMBL" id="KAJ0178611.1"/>
    </source>
</evidence>
<comment type="caution">
    <text evidence="1">The sequence shown here is derived from an EMBL/GenBank/DDBJ whole genome shotgun (WGS) entry which is preliminary data.</text>
</comment>
<gene>
    <name evidence="1" type="ORF">K1T71_005386</name>
</gene>